<feature type="domain" description="F-box" evidence="2">
    <location>
        <begin position="11"/>
        <end position="43"/>
    </location>
</feature>
<dbReference type="Pfam" id="PF12937">
    <property type="entry name" value="F-box-like"/>
    <property type="match status" value="1"/>
</dbReference>
<name>A0A9P5K0E1_9AGAM</name>
<protein>
    <recommendedName>
        <fullName evidence="2">F-box domain-containing protein</fullName>
    </recommendedName>
</protein>
<dbReference type="EMBL" id="WHVB01000021">
    <property type="protein sequence ID" value="KAF8472286.1"/>
    <property type="molecule type" value="Genomic_DNA"/>
</dbReference>
<keyword evidence="4" id="KW-1185">Reference proteome</keyword>
<evidence type="ECO:0000313" key="4">
    <source>
        <dbReference type="Proteomes" id="UP000759537"/>
    </source>
</evidence>
<dbReference type="Proteomes" id="UP000759537">
    <property type="component" value="Unassembled WGS sequence"/>
</dbReference>
<evidence type="ECO:0000313" key="3">
    <source>
        <dbReference type="EMBL" id="KAF8472286.1"/>
    </source>
</evidence>
<dbReference type="InterPro" id="IPR001810">
    <property type="entry name" value="F-box_dom"/>
</dbReference>
<dbReference type="Gene3D" id="1.20.1280.50">
    <property type="match status" value="1"/>
</dbReference>
<comment type="caution">
    <text evidence="3">The sequence shown here is derived from an EMBL/GenBank/DDBJ whole genome shotgun (WGS) entry which is preliminary data.</text>
</comment>
<accession>A0A9P5K0E1</accession>
<reference evidence="3" key="1">
    <citation type="submission" date="2019-10" db="EMBL/GenBank/DDBJ databases">
        <authorList>
            <consortium name="DOE Joint Genome Institute"/>
            <person name="Kuo A."/>
            <person name="Miyauchi S."/>
            <person name="Kiss E."/>
            <person name="Drula E."/>
            <person name="Kohler A."/>
            <person name="Sanchez-Garcia M."/>
            <person name="Andreopoulos B."/>
            <person name="Barry K.W."/>
            <person name="Bonito G."/>
            <person name="Buee M."/>
            <person name="Carver A."/>
            <person name="Chen C."/>
            <person name="Cichocki N."/>
            <person name="Clum A."/>
            <person name="Culley D."/>
            <person name="Crous P.W."/>
            <person name="Fauchery L."/>
            <person name="Girlanda M."/>
            <person name="Hayes R."/>
            <person name="Keri Z."/>
            <person name="LaButti K."/>
            <person name="Lipzen A."/>
            <person name="Lombard V."/>
            <person name="Magnuson J."/>
            <person name="Maillard F."/>
            <person name="Morin E."/>
            <person name="Murat C."/>
            <person name="Nolan M."/>
            <person name="Ohm R."/>
            <person name="Pangilinan J."/>
            <person name="Pereira M."/>
            <person name="Perotto S."/>
            <person name="Peter M."/>
            <person name="Riley R."/>
            <person name="Sitrit Y."/>
            <person name="Stielow B."/>
            <person name="Szollosi G."/>
            <person name="Zifcakova L."/>
            <person name="Stursova M."/>
            <person name="Spatafora J.W."/>
            <person name="Tedersoo L."/>
            <person name="Vaario L.-M."/>
            <person name="Yamada A."/>
            <person name="Yan M."/>
            <person name="Wang P."/>
            <person name="Xu J."/>
            <person name="Bruns T."/>
            <person name="Baldrian P."/>
            <person name="Vilgalys R."/>
            <person name="Henrissat B."/>
            <person name="Grigoriev I.V."/>
            <person name="Hibbett D."/>
            <person name="Nagy L.G."/>
            <person name="Martin F.M."/>
        </authorList>
    </citation>
    <scope>NUCLEOTIDE SEQUENCE</scope>
    <source>
        <strain evidence="3">Prilba</strain>
    </source>
</reference>
<dbReference type="AlphaFoldDB" id="A0A9P5K0E1"/>
<feature type="compositionally biased region" description="Polar residues" evidence="1">
    <location>
        <begin position="354"/>
        <end position="372"/>
    </location>
</feature>
<dbReference type="SUPFAM" id="SSF81383">
    <property type="entry name" value="F-box domain"/>
    <property type="match status" value="1"/>
</dbReference>
<evidence type="ECO:0000256" key="1">
    <source>
        <dbReference type="SAM" id="MobiDB-lite"/>
    </source>
</evidence>
<sequence>MSLPPLFSLSNELIIEIISNLRPADIYACRCTCRQLNELIVNSQMLQYVARTALSGVFDPLDPGLSLPDRLDALERWETAWREMDLREPNASIDAPVPNKSVPPIEFSFGRYFVVIREGYGISAGYSFLDMHARSSSHTDAARWTTIEVNAPNVLVFAFASELNLAVAISAPGDVDRRKTTLKISPMWFSTGKPHPLASKPTLEMTVIGGAAHNLSDTEVIGDYILYWVGAPMFSRHHEGTLCSIYLVAWKEGWVSELRTARPGLYGSVLSVLSDEIILLIRLREPALELCRLTNIGDREKATLETVRILSLPELTPSASLRWATCFGEHPGHSLFSKTRQQHPPPRPHPLLTDLTSNSASGDDPYSSTTRGVSAPRRRLRSVPKDGIISVVMQVNGLSGYFRTIDLSVRCRTLLEFTESAHEQEQEQEQAAEGAVLLMVPWETWGPANTRILEHDSLTWGSLVGERRATVGQLLPTRITMRDYNPFRVRRALEVVGGEAGKEVKLECGSVIKVVEETSVYRGGEWFCDDIESSLPYVETVTPYDGCEGIFMDEDNLLAEVRTKAGERKFFLHSQ</sequence>
<organism evidence="3 4">
    <name type="scientific">Russula ochroleuca</name>
    <dbReference type="NCBI Taxonomy" id="152965"/>
    <lineage>
        <taxon>Eukaryota</taxon>
        <taxon>Fungi</taxon>
        <taxon>Dikarya</taxon>
        <taxon>Basidiomycota</taxon>
        <taxon>Agaricomycotina</taxon>
        <taxon>Agaricomycetes</taxon>
        <taxon>Russulales</taxon>
        <taxon>Russulaceae</taxon>
        <taxon>Russula</taxon>
    </lineage>
</organism>
<dbReference type="CDD" id="cd09917">
    <property type="entry name" value="F-box_SF"/>
    <property type="match status" value="1"/>
</dbReference>
<proteinExistence type="predicted"/>
<feature type="region of interest" description="Disordered" evidence="1">
    <location>
        <begin position="334"/>
        <end position="379"/>
    </location>
</feature>
<dbReference type="OrthoDB" id="2745718at2759"/>
<reference evidence="3" key="2">
    <citation type="journal article" date="2020" name="Nat. Commun.">
        <title>Large-scale genome sequencing of mycorrhizal fungi provides insights into the early evolution of symbiotic traits.</title>
        <authorList>
            <person name="Miyauchi S."/>
            <person name="Kiss E."/>
            <person name="Kuo A."/>
            <person name="Drula E."/>
            <person name="Kohler A."/>
            <person name="Sanchez-Garcia M."/>
            <person name="Morin E."/>
            <person name="Andreopoulos B."/>
            <person name="Barry K.W."/>
            <person name="Bonito G."/>
            <person name="Buee M."/>
            <person name="Carver A."/>
            <person name="Chen C."/>
            <person name="Cichocki N."/>
            <person name="Clum A."/>
            <person name="Culley D."/>
            <person name="Crous P.W."/>
            <person name="Fauchery L."/>
            <person name="Girlanda M."/>
            <person name="Hayes R.D."/>
            <person name="Keri Z."/>
            <person name="LaButti K."/>
            <person name="Lipzen A."/>
            <person name="Lombard V."/>
            <person name="Magnuson J."/>
            <person name="Maillard F."/>
            <person name="Murat C."/>
            <person name="Nolan M."/>
            <person name="Ohm R.A."/>
            <person name="Pangilinan J."/>
            <person name="Pereira M.F."/>
            <person name="Perotto S."/>
            <person name="Peter M."/>
            <person name="Pfister S."/>
            <person name="Riley R."/>
            <person name="Sitrit Y."/>
            <person name="Stielow J.B."/>
            <person name="Szollosi G."/>
            <person name="Zifcakova L."/>
            <person name="Stursova M."/>
            <person name="Spatafora J.W."/>
            <person name="Tedersoo L."/>
            <person name="Vaario L.M."/>
            <person name="Yamada A."/>
            <person name="Yan M."/>
            <person name="Wang P."/>
            <person name="Xu J."/>
            <person name="Bruns T."/>
            <person name="Baldrian P."/>
            <person name="Vilgalys R."/>
            <person name="Dunand C."/>
            <person name="Henrissat B."/>
            <person name="Grigoriev I.V."/>
            <person name="Hibbett D."/>
            <person name="Nagy L.G."/>
            <person name="Martin F.M."/>
        </authorList>
    </citation>
    <scope>NUCLEOTIDE SEQUENCE</scope>
    <source>
        <strain evidence="3">Prilba</strain>
    </source>
</reference>
<evidence type="ECO:0000259" key="2">
    <source>
        <dbReference type="Pfam" id="PF12937"/>
    </source>
</evidence>
<gene>
    <name evidence="3" type="ORF">DFH94DRAFT_696393</name>
</gene>
<dbReference type="InterPro" id="IPR036047">
    <property type="entry name" value="F-box-like_dom_sf"/>
</dbReference>